<dbReference type="SUPFAM" id="SSF53098">
    <property type="entry name" value="Ribonuclease H-like"/>
    <property type="match status" value="1"/>
</dbReference>
<accession>A0AAD4Z0J9</accession>
<dbReference type="AlphaFoldDB" id="A0AAD4Z0J9"/>
<evidence type="ECO:0000313" key="3">
    <source>
        <dbReference type="EMBL" id="KAI5328356.1"/>
    </source>
</evidence>
<name>A0AAD4Z0J9_PRUDU</name>
<dbReference type="InterPro" id="IPR002156">
    <property type="entry name" value="RNaseH_domain"/>
</dbReference>
<feature type="domain" description="RNase H type-1" evidence="1">
    <location>
        <begin position="131"/>
        <end position="252"/>
    </location>
</feature>
<dbReference type="CDD" id="cd06222">
    <property type="entry name" value="RNase_H_like"/>
    <property type="match status" value="1"/>
</dbReference>
<dbReference type="EMBL" id="JAJFAZ020000005">
    <property type="protein sequence ID" value="KAI5328356.1"/>
    <property type="molecule type" value="Genomic_DNA"/>
</dbReference>
<gene>
    <name evidence="3" type="ORF">L3X38_027753</name>
</gene>
<dbReference type="InterPro" id="IPR044730">
    <property type="entry name" value="RNase_H-like_dom_plant"/>
</dbReference>
<dbReference type="InterPro" id="IPR052929">
    <property type="entry name" value="RNase_H-like_EbsB-rel"/>
</dbReference>
<comment type="caution">
    <text evidence="3">The sequence shown here is derived from an EMBL/GenBank/DDBJ whole genome shotgun (WGS) entry which is preliminary data.</text>
</comment>
<proteinExistence type="predicted"/>
<dbReference type="Pfam" id="PF13456">
    <property type="entry name" value="RVT_3"/>
    <property type="match status" value="1"/>
</dbReference>
<protein>
    <submittedName>
        <fullName evidence="3">Uncharacterized protein</fullName>
    </submittedName>
</protein>
<evidence type="ECO:0000259" key="2">
    <source>
        <dbReference type="Pfam" id="PF13966"/>
    </source>
</evidence>
<dbReference type="Proteomes" id="UP001054821">
    <property type="component" value="Chromosome 5"/>
</dbReference>
<reference evidence="3 4" key="1">
    <citation type="journal article" date="2022" name="G3 (Bethesda)">
        <title>Whole-genome sequence and methylome profiling of the almond [Prunus dulcis (Mill.) D.A. Webb] cultivar 'Nonpareil'.</title>
        <authorList>
            <person name="D'Amico-Willman K.M."/>
            <person name="Ouma W.Z."/>
            <person name="Meulia T."/>
            <person name="Sideli G.M."/>
            <person name="Gradziel T.M."/>
            <person name="Fresnedo-Ramirez J."/>
        </authorList>
    </citation>
    <scope>NUCLEOTIDE SEQUENCE [LARGE SCALE GENOMIC DNA]</scope>
    <source>
        <strain evidence="3">Clone GOH B32 T37-40</strain>
    </source>
</reference>
<evidence type="ECO:0000313" key="4">
    <source>
        <dbReference type="Proteomes" id="UP001054821"/>
    </source>
</evidence>
<dbReference type="Pfam" id="PF13966">
    <property type="entry name" value="zf-RVT"/>
    <property type="match status" value="1"/>
</dbReference>
<dbReference type="InterPro" id="IPR026960">
    <property type="entry name" value="RVT-Znf"/>
</dbReference>
<feature type="domain" description="Reverse transcriptase zinc-binding" evidence="2">
    <location>
        <begin position="5"/>
        <end position="73"/>
    </location>
</feature>
<dbReference type="Gene3D" id="3.30.420.10">
    <property type="entry name" value="Ribonuclease H-like superfamily/Ribonuclease H"/>
    <property type="match status" value="1"/>
</dbReference>
<keyword evidence="4" id="KW-1185">Reference proteome</keyword>
<sequence length="284" mass="32540">MSIDQRAWKLIWHADVTPKIRHFFWRALNGHVAVSSVLYKKKLRNIPLCPICNDHEQTIEHMLLLCPWVEPVWFGGLTYRVDRQQISSLHTWLRDCVIIGLNTKEERSRISVHPSAQASWAAPSEPFVKINVDAAWRKSTCHAGASIVIRNFEGRFLGAKSVDFQVENALIAEATALWEGCKFAKERGHNMVCFESDSLELIQSVRGSFDRGSWTLYPILTLIRNEQRYVEECRWNWTSRNCNQAANNLASLALSRSTEVWVERPPTSLVHILCKDGLPCPHHA</sequence>
<dbReference type="InterPro" id="IPR012337">
    <property type="entry name" value="RNaseH-like_sf"/>
</dbReference>
<organism evidence="3 4">
    <name type="scientific">Prunus dulcis</name>
    <name type="common">Almond</name>
    <name type="synonym">Amygdalus dulcis</name>
    <dbReference type="NCBI Taxonomy" id="3755"/>
    <lineage>
        <taxon>Eukaryota</taxon>
        <taxon>Viridiplantae</taxon>
        <taxon>Streptophyta</taxon>
        <taxon>Embryophyta</taxon>
        <taxon>Tracheophyta</taxon>
        <taxon>Spermatophyta</taxon>
        <taxon>Magnoliopsida</taxon>
        <taxon>eudicotyledons</taxon>
        <taxon>Gunneridae</taxon>
        <taxon>Pentapetalae</taxon>
        <taxon>rosids</taxon>
        <taxon>fabids</taxon>
        <taxon>Rosales</taxon>
        <taxon>Rosaceae</taxon>
        <taxon>Amygdaloideae</taxon>
        <taxon>Amygdaleae</taxon>
        <taxon>Prunus</taxon>
    </lineage>
</organism>
<dbReference type="PANTHER" id="PTHR47074:SF73">
    <property type="entry name" value="OS04G0448401 PROTEIN"/>
    <property type="match status" value="1"/>
</dbReference>
<dbReference type="GO" id="GO:0004523">
    <property type="term" value="F:RNA-DNA hybrid ribonuclease activity"/>
    <property type="evidence" value="ECO:0007669"/>
    <property type="project" value="InterPro"/>
</dbReference>
<dbReference type="GO" id="GO:0003676">
    <property type="term" value="F:nucleic acid binding"/>
    <property type="evidence" value="ECO:0007669"/>
    <property type="project" value="InterPro"/>
</dbReference>
<dbReference type="InterPro" id="IPR036397">
    <property type="entry name" value="RNaseH_sf"/>
</dbReference>
<evidence type="ECO:0000259" key="1">
    <source>
        <dbReference type="Pfam" id="PF13456"/>
    </source>
</evidence>
<dbReference type="PANTHER" id="PTHR47074">
    <property type="entry name" value="BNAC02G40300D PROTEIN"/>
    <property type="match status" value="1"/>
</dbReference>